<dbReference type="AlphaFoldDB" id="A0A067NAH3"/>
<sequence length="849" mass="96361">METDTRRFISPRLLPDAGYYDDPGPIPFLSELILPGEYPRMARDVIIAGRRFELWSPNSKRLPFYPGIKAPGIDMEDLASGKKRYDGHLGPLDPTYHPQHYQPRRPYLPFIRRHSHLNAPSLYPEFVSPFEGNGAWVLEIVEGRRKGRIPEAYICSLTRRNRKLLEEVGQLRDALRESASLEKRLLWKNCPLFPANDHMSRLNEVETFEEAVDLITEMQRGIKMRDTWIRYVKLKDQAPIDKTDLPYTFLVDRNEAFMGVWMSDEVYDNALLYLSHAGVACFFLHKYTSDETKYYHRAHSVLPSPDMQNYALISNEDGPWRHFVERSKLQALSLEIGESVGRLKSLPGYRPRPGSLSLSNRQGYQEPSMRNMTPAPSPHTLKELEKRPETPVRQWHNLDGLDDDAHNVPSLASARAQLAARKQAEMKTVPWTFWKGERDGKGILEILRLQAALPNSALVGWTRWFDRELRRELYLRDEDVPHSSELQPGFGRLAPAASYIERAANWSQKVLPSKWIYDTGEPVLDLTRPDVPAQDRHAEHREEAEVPLRAGAEDSKLTQKGDQEVSAAIAKLKADNSPRPPSLPTADRAKAAIGQESSERAKELYAAYVFEISPFWRIDKLPLGVASIDGLIALLRETARKIPFAVNQILHTWTGGRAVYWLQFGDEDQALRVRGYLAGSRNATEDGCEGPLVPKTAYQLALAEVRQPKERPSSPTAYWNLPAQSALRMLRPTPDIHNSPYTTTDPASNVSTSNTSDVSVAPTRSPPSPTQLRISKRFRINSPPRLFVASRLTRTTRETTTPRHARNHRSLSERIATDPPSSSSAQSANSWAKGPESRAQHNKSRYHKK</sequence>
<protein>
    <submittedName>
        <fullName evidence="2">Uncharacterized protein</fullName>
    </submittedName>
</protein>
<dbReference type="Proteomes" id="UP000027073">
    <property type="component" value="Unassembled WGS sequence"/>
</dbReference>
<dbReference type="HOGENOM" id="CLU_335897_0_0_1"/>
<feature type="compositionally biased region" description="Low complexity" evidence="1">
    <location>
        <begin position="748"/>
        <end position="760"/>
    </location>
</feature>
<proteinExistence type="predicted"/>
<dbReference type="EMBL" id="KL198012">
    <property type="protein sequence ID" value="KDQ23950.1"/>
    <property type="molecule type" value="Genomic_DNA"/>
</dbReference>
<gene>
    <name evidence="2" type="ORF">PLEOSDRAFT_1108419</name>
</gene>
<feature type="region of interest" description="Disordered" evidence="1">
    <location>
        <begin position="533"/>
        <end position="560"/>
    </location>
</feature>
<evidence type="ECO:0000256" key="1">
    <source>
        <dbReference type="SAM" id="MobiDB-lite"/>
    </source>
</evidence>
<name>A0A067NAH3_PLEO1</name>
<accession>A0A067NAH3</accession>
<feature type="compositionally biased region" description="Low complexity" evidence="1">
    <location>
        <begin position="821"/>
        <end position="832"/>
    </location>
</feature>
<dbReference type="OrthoDB" id="3066419at2759"/>
<reference evidence="3" key="1">
    <citation type="journal article" date="2014" name="Proc. Natl. Acad. Sci. U.S.A.">
        <title>Extensive sampling of basidiomycete genomes demonstrates inadequacy of the white-rot/brown-rot paradigm for wood decay fungi.</title>
        <authorList>
            <person name="Riley R."/>
            <person name="Salamov A.A."/>
            <person name="Brown D.W."/>
            <person name="Nagy L.G."/>
            <person name="Floudas D."/>
            <person name="Held B.W."/>
            <person name="Levasseur A."/>
            <person name="Lombard V."/>
            <person name="Morin E."/>
            <person name="Otillar R."/>
            <person name="Lindquist E.A."/>
            <person name="Sun H."/>
            <person name="LaButti K.M."/>
            <person name="Schmutz J."/>
            <person name="Jabbour D."/>
            <person name="Luo H."/>
            <person name="Baker S.E."/>
            <person name="Pisabarro A.G."/>
            <person name="Walton J.D."/>
            <person name="Blanchette R.A."/>
            <person name="Henrissat B."/>
            <person name="Martin F."/>
            <person name="Cullen D."/>
            <person name="Hibbett D.S."/>
            <person name="Grigoriev I.V."/>
        </authorList>
    </citation>
    <scope>NUCLEOTIDE SEQUENCE [LARGE SCALE GENOMIC DNA]</scope>
    <source>
        <strain evidence="3">PC15</strain>
    </source>
</reference>
<feature type="region of interest" description="Disordered" evidence="1">
    <location>
        <begin position="732"/>
        <end position="849"/>
    </location>
</feature>
<feature type="compositionally biased region" description="Polar residues" evidence="1">
    <location>
        <begin position="356"/>
        <end position="371"/>
    </location>
</feature>
<feature type="region of interest" description="Disordered" evidence="1">
    <location>
        <begin position="350"/>
        <end position="377"/>
    </location>
</feature>
<organism evidence="2 3">
    <name type="scientific">Pleurotus ostreatus (strain PC15)</name>
    <name type="common">Oyster mushroom</name>
    <dbReference type="NCBI Taxonomy" id="1137138"/>
    <lineage>
        <taxon>Eukaryota</taxon>
        <taxon>Fungi</taxon>
        <taxon>Dikarya</taxon>
        <taxon>Basidiomycota</taxon>
        <taxon>Agaricomycotina</taxon>
        <taxon>Agaricomycetes</taxon>
        <taxon>Agaricomycetidae</taxon>
        <taxon>Agaricales</taxon>
        <taxon>Pleurotineae</taxon>
        <taxon>Pleurotaceae</taxon>
        <taxon>Pleurotus</taxon>
    </lineage>
</organism>
<feature type="compositionally biased region" description="Basic residues" evidence="1">
    <location>
        <begin position="840"/>
        <end position="849"/>
    </location>
</feature>
<dbReference type="VEuPathDB" id="FungiDB:PLEOSDRAFT_1108419"/>
<evidence type="ECO:0000313" key="2">
    <source>
        <dbReference type="EMBL" id="KDQ23950.1"/>
    </source>
</evidence>
<dbReference type="InParanoid" id="A0A067NAH3"/>
<evidence type="ECO:0000313" key="3">
    <source>
        <dbReference type="Proteomes" id="UP000027073"/>
    </source>
</evidence>
<feature type="region of interest" description="Disordered" evidence="1">
    <location>
        <begin position="573"/>
        <end position="594"/>
    </location>
</feature>